<feature type="compositionally biased region" description="Polar residues" evidence="1">
    <location>
        <begin position="59"/>
        <end position="70"/>
    </location>
</feature>
<feature type="compositionally biased region" description="Basic residues" evidence="1">
    <location>
        <begin position="80"/>
        <end position="91"/>
    </location>
</feature>
<protein>
    <submittedName>
        <fullName evidence="2">Uncharacterized protein</fullName>
    </submittedName>
</protein>
<evidence type="ECO:0000313" key="3">
    <source>
        <dbReference type="Proteomes" id="UP000299102"/>
    </source>
</evidence>
<feature type="region of interest" description="Disordered" evidence="1">
    <location>
        <begin position="59"/>
        <end position="106"/>
    </location>
</feature>
<proteinExistence type="predicted"/>
<sequence>MARFRKTKCIDSNTEMVTEENRQTTHKEMSSQAVLLHHLGLRWTIYKRNKWLHRTLHEQGSINNTPTQTAWAGHAQSGRRAARPHVRPTKGKLRETDASKFPPNYF</sequence>
<dbReference type="EMBL" id="BGZK01001113">
    <property type="protein sequence ID" value="GBP71573.1"/>
    <property type="molecule type" value="Genomic_DNA"/>
</dbReference>
<evidence type="ECO:0000313" key="2">
    <source>
        <dbReference type="EMBL" id="GBP71573.1"/>
    </source>
</evidence>
<evidence type="ECO:0000256" key="1">
    <source>
        <dbReference type="SAM" id="MobiDB-lite"/>
    </source>
</evidence>
<name>A0A4C1Y8D2_EUMVA</name>
<gene>
    <name evidence="2" type="ORF">EVAR_42038_1</name>
</gene>
<dbReference type="Proteomes" id="UP000299102">
    <property type="component" value="Unassembled WGS sequence"/>
</dbReference>
<dbReference type="AlphaFoldDB" id="A0A4C1Y8D2"/>
<organism evidence="2 3">
    <name type="scientific">Eumeta variegata</name>
    <name type="common">Bagworm moth</name>
    <name type="synonym">Eumeta japonica</name>
    <dbReference type="NCBI Taxonomy" id="151549"/>
    <lineage>
        <taxon>Eukaryota</taxon>
        <taxon>Metazoa</taxon>
        <taxon>Ecdysozoa</taxon>
        <taxon>Arthropoda</taxon>
        <taxon>Hexapoda</taxon>
        <taxon>Insecta</taxon>
        <taxon>Pterygota</taxon>
        <taxon>Neoptera</taxon>
        <taxon>Endopterygota</taxon>
        <taxon>Lepidoptera</taxon>
        <taxon>Glossata</taxon>
        <taxon>Ditrysia</taxon>
        <taxon>Tineoidea</taxon>
        <taxon>Psychidae</taxon>
        <taxon>Oiketicinae</taxon>
        <taxon>Eumeta</taxon>
    </lineage>
</organism>
<comment type="caution">
    <text evidence="2">The sequence shown here is derived from an EMBL/GenBank/DDBJ whole genome shotgun (WGS) entry which is preliminary data.</text>
</comment>
<accession>A0A4C1Y8D2</accession>
<reference evidence="2 3" key="1">
    <citation type="journal article" date="2019" name="Commun. Biol.">
        <title>The bagworm genome reveals a unique fibroin gene that provides high tensile strength.</title>
        <authorList>
            <person name="Kono N."/>
            <person name="Nakamura H."/>
            <person name="Ohtoshi R."/>
            <person name="Tomita M."/>
            <person name="Numata K."/>
            <person name="Arakawa K."/>
        </authorList>
    </citation>
    <scope>NUCLEOTIDE SEQUENCE [LARGE SCALE GENOMIC DNA]</scope>
</reference>
<keyword evidence="3" id="KW-1185">Reference proteome</keyword>